<dbReference type="InterPro" id="IPR001932">
    <property type="entry name" value="PPM-type_phosphatase-like_dom"/>
</dbReference>
<dbReference type="OrthoDB" id="10264738at2759"/>
<evidence type="ECO:0000256" key="7">
    <source>
        <dbReference type="ARBA" id="ARBA00022801"/>
    </source>
</evidence>
<dbReference type="EC" id="3.1.3.16" evidence="4"/>
<evidence type="ECO:0000313" key="16">
    <source>
        <dbReference type="Proteomes" id="UP000325081"/>
    </source>
</evidence>
<comment type="caution">
    <text evidence="15">The sequence shown here is derived from an EMBL/GenBank/DDBJ whole genome shotgun (WGS) entry which is preliminary data.</text>
</comment>
<dbReference type="Gene3D" id="3.60.40.10">
    <property type="entry name" value="PPM-type phosphatase domain"/>
    <property type="match status" value="1"/>
</dbReference>
<feature type="domain" description="PPM-type phosphatase" evidence="14">
    <location>
        <begin position="107"/>
        <end position="415"/>
    </location>
</feature>
<proteinExistence type="inferred from homology"/>
<dbReference type="PROSITE" id="PS51746">
    <property type="entry name" value="PPM_2"/>
    <property type="match status" value="1"/>
</dbReference>
<evidence type="ECO:0000256" key="13">
    <source>
        <dbReference type="RuleBase" id="RU003465"/>
    </source>
</evidence>
<keyword evidence="10" id="KW-0464">Manganese</keyword>
<dbReference type="SUPFAM" id="SSF81606">
    <property type="entry name" value="PP2C-like"/>
    <property type="match status" value="1"/>
</dbReference>
<comment type="similarity">
    <text evidence="3 13">Belongs to the PP2C family.</text>
</comment>
<reference evidence="16" key="1">
    <citation type="journal article" date="2019" name="Curr. Biol.">
        <title>Genome Sequence of Striga asiatica Provides Insight into the Evolution of Plant Parasitism.</title>
        <authorList>
            <person name="Yoshida S."/>
            <person name="Kim S."/>
            <person name="Wafula E.K."/>
            <person name="Tanskanen J."/>
            <person name="Kim Y.M."/>
            <person name="Honaas L."/>
            <person name="Yang Z."/>
            <person name="Spallek T."/>
            <person name="Conn C.E."/>
            <person name="Ichihashi Y."/>
            <person name="Cheong K."/>
            <person name="Cui S."/>
            <person name="Der J.P."/>
            <person name="Gundlach H."/>
            <person name="Jiao Y."/>
            <person name="Hori C."/>
            <person name="Ishida J.K."/>
            <person name="Kasahara H."/>
            <person name="Kiba T."/>
            <person name="Kim M.S."/>
            <person name="Koo N."/>
            <person name="Laohavisit A."/>
            <person name="Lee Y.H."/>
            <person name="Lumba S."/>
            <person name="McCourt P."/>
            <person name="Mortimer J.C."/>
            <person name="Mutuku J.M."/>
            <person name="Nomura T."/>
            <person name="Sasaki-Sekimoto Y."/>
            <person name="Seto Y."/>
            <person name="Wang Y."/>
            <person name="Wakatake T."/>
            <person name="Sakakibara H."/>
            <person name="Demura T."/>
            <person name="Yamaguchi S."/>
            <person name="Yoneyama K."/>
            <person name="Manabe R.I."/>
            <person name="Nelson D.C."/>
            <person name="Schulman A.H."/>
            <person name="Timko M.P."/>
            <person name="dePamphilis C.W."/>
            <person name="Choi D."/>
            <person name="Shirasu K."/>
        </authorList>
    </citation>
    <scope>NUCLEOTIDE SEQUENCE [LARGE SCALE GENOMIC DNA]</scope>
    <source>
        <strain evidence="16">cv. UVA1</strain>
    </source>
</reference>
<comment type="cofactor">
    <cofactor evidence="2">
        <name>Mg(2+)</name>
        <dbReference type="ChEBI" id="CHEBI:18420"/>
    </cofactor>
</comment>
<name>A0A5A7PRA4_STRAF</name>
<sequence length="425" mass="46565">MDVMKIEMMAEDNEDCVVVDSGAQQVGSESDRSSLCGDDLSGLDTGSEVGPSFLESNKNIFDVELIPRDLSNGLPGMGVEEETGVKSSFQVEKKVGRSIFEVDCLALWGFTSVCGRRAEMEDAISAVPKLLRIPIRMLAGDGSVDGFSSSSCLSHLSGHFFGVYDGHGGSEVANYCQDRFHDALTEELESMMSDREETWSNSQNCEENWRRAFTKCFLKVDDEIEGKKAKVEPIAPETVGSTAVVAVVCSSHIIVANCGDSRAVLCRGKEPLALSLDHKPNREDEYARIEAAGGKVIQWNGHRVFGVLAMSRSIGDRYLKPSIIPDPEVTFAPRAREDECLILASDGLWDVMTNEEVCDIARKRILLWHKNNGPMSHSERGNGPDPAAQAAAEYLCNRALQKGSKDNITVVVVDLKAQRKIKKRV</sequence>
<evidence type="ECO:0000259" key="14">
    <source>
        <dbReference type="PROSITE" id="PS51746"/>
    </source>
</evidence>
<comment type="catalytic activity">
    <reaction evidence="11">
        <text>O-phospho-L-seryl-[protein] + H2O = L-seryl-[protein] + phosphate</text>
        <dbReference type="Rhea" id="RHEA:20629"/>
        <dbReference type="Rhea" id="RHEA-COMP:9863"/>
        <dbReference type="Rhea" id="RHEA-COMP:11604"/>
        <dbReference type="ChEBI" id="CHEBI:15377"/>
        <dbReference type="ChEBI" id="CHEBI:29999"/>
        <dbReference type="ChEBI" id="CHEBI:43474"/>
        <dbReference type="ChEBI" id="CHEBI:83421"/>
        <dbReference type="EC" id="3.1.3.16"/>
    </reaction>
</comment>
<organism evidence="15 16">
    <name type="scientific">Striga asiatica</name>
    <name type="common">Asiatic witchweed</name>
    <name type="synonym">Buchnera asiatica</name>
    <dbReference type="NCBI Taxonomy" id="4170"/>
    <lineage>
        <taxon>Eukaryota</taxon>
        <taxon>Viridiplantae</taxon>
        <taxon>Streptophyta</taxon>
        <taxon>Embryophyta</taxon>
        <taxon>Tracheophyta</taxon>
        <taxon>Spermatophyta</taxon>
        <taxon>Magnoliopsida</taxon>
        <taxon>eudicotyledons</taxon>
        <taxon>Gunneridae</taxon>
        <taxon>Pentapetalae</taxon>
        <taxon>asterids</taxon>
        <taxon>lamiids</taxon>
        <taxon>Lamiales</taxon>
        <taxon>Orobanchaceae</taxon>
        <taxon>Buchnereae</taxon>
        <taxon>Striga</taxon>
    </lineage>
</organism>
<evidence type="ECO:0000256" key="8">
    <source>
        <dbReference type="ARBA" id="ARBA00022842"/>
    </source>
</evidence>
<dbReference type="InterPro" id="IPR036457">
    <property type="entry name" value="PPM-type-like_dom_sf"/>
</dbReference>
<dbReference type="Pfam" id="PF00481">
    <property type="entry name" value="PP2C"/>
    <property type="match status" value="1"/>
</dbReference>
<evidence type="ECO:0000256" key="6">
    <source>
        <dbReference type="ARBA" id="ARBA00022723"/>
    </source>
</evidence>
<evidence type="ECO:0000256" key="12">
    <source>
        <dbReference type="ARBA" id="ARBA00048336"/>
    </source>
</evidence>
<keyword evidence="5" id="KW-0938">Abscisic acid signaling pathway</keyword>
<keyword evidence="8" id="KW-0460">Magnesium</keyword>
<evidence type="ECO:0000256" key="5">
    <source>
        <dbReference type="ARBA" id="ARBA00022682"/>
    </source>
</evidence>
<protein>
    <recommendedName>
        <fullName evidence="4">protein-serine/threonine phosphatase</fullName>
        <ecNumber evidence="4">3.1.3.16</ecNumber>
    </recommendedName>
</protein>
<dbReference type="AlphaFoldDB" id="A0A5A7PRA4"/>
<keyword evidence="16" id="KW-1185">Reference proteome</keyword>
<accession>A0A5A7PRA4</accession>
<evidence type="ECO:0000256" key="1">
    <source>
        <dbReference type="ARBA" id="ARBA00001936"/>
    </source>
</evidence>
<dbReference type="FunFam" id="3.60.40.10:FF:000025">
    <property type="entry name" value="Protein phosphatase 2C 16"/>
    <property type="match status" value="1"/>
</dbReference>
<dbReference type="CDD" id="cd00143">
    <property type="entry name" value="PP2Cc"/>
    <property type="match status" value="1"/>
</dbReference>
<comment type="catalytic activity">
    <reaction evidence="12">
        <text>O-phospho-L-threonyl-[protein] + H2O = L-threonyl-[protein] + phosphate</text>
        <dbReference type="Rhea" id="RHEA:47004"/>
        <dbReference type="Rhea" id="RHEA-COMP:11060"/>
        <dbReference type="Rhea" id="RHEA-COMP:11605"/>
        <dbReference type="ChEBI" id="CHEBI:15377"/>
        <dbReference type="ChEBI" id="CHEBI:30013"/>
        <dbReference type="ChEBI" id="CHEBI:43474"/>
        <dbReference type="ChEBI" id="CHEBI:61977"/>
        <dbReference type="EC" id="3.1.3.16"/>
    </reaction>
</comment>
<evidence type="ECO:0000256" key="2">
    <source>
        <dbReference type="ARBA" id="ARBA00001946"/>
    </source>
</evidence>
<evidence type="ECO:0000313" key="15">
    <source>
        <dbReference type="EMBL" id="GER35393.1"/>
    </source>
</evidence>
<keyword evidence="7 13" id="KW-0378">Hydrolase</keyword>
<dbReference type="EMBL" id="BKCP01004961">
    <property type="protein sequence ID" value="GER35393.1"/>
    <property type="molecule type" value="Genomic_DNA"/>
</dbReference>
<dbReference type="PROSITE" id="PS01032">
    <property type="entry name" value="PPM_1"/>
    <property type="match status" value="1"/>
</dbReference>
<keyword evidence="6" id="KW-0479">Metal-binding</keyword>
<dbReference type="SMART" id="SM00332">
    <property type="entry name" value="PP2Cc"/>
    <property type="match status" value="1"/>
</dbReference>
<dbReference type="PANTHER" id="PTHR47992">
    <property type="entry name" value="PROTEIN PHOSPHATASE"/>
    <property type="match status" value="1"/>
</dbReference>
<dbReference type="InterPro" id="IPR015655">
    <property type="entry name" value="PP2C"/>
</dbReference>
<dbReference type="GO" id="GO:0046872">
    <property type="term" value="F:metal ion binding"/>
    <property type="evidence" value="ECO:0007669"/>
    <property type="project" value="UniProtKB-KW"/>
</dbReference>
<dbReference type="InterPro" id="IPR000222">
    <property type="entry name" value="PP2C_BS"/>
</dbReference>
<evidence type="ECO:0000256" key="9">
    <source>
        <dbReference type="ARBA" id="ARBA00022912"/>
    </source>
</evidence>
<dbReference type="GO" id="GO:0004722">
    <property type="term" value="F:protein serine/threonine phosphatase activity"/>
    <property type="evidence" value="ECO:0007669"/>
    <property type="project" value="UniProtKB-EC"/>
</dbReference>
<dbReference type="Proteomes" id="UP000325081">
    <property type="component" value="Unassembled WGS sequence"/>
</dbReference>
<evidence type="ECO:0000256" key="10">
    <source>
        <dbReference type="ARBA" id="ARBA00023211"/>
    </source>
</evidence>
<keyword evidence="9 13" id="KW-0904">Protein phosphatase</keyword>
<gene>
    <name evidence="15" type="ORF">STAS_11666</name>
</gene>
<evidence type="ECO:0000256" key="3">
    <source>
        <dbReference type="ARBA" id="ARBA00006702"/>
    </source>
</evidence>
<evidence type="ECO:0000256" key="4">
    <source>
        <dbReference type="ARBA" id="ARBA00013081"/>
    </source>
</evidence>
<evidence type="ECO:0000256" key="11">
    <source>
        <dbReference type="ARBA" id="ARBA00047761"/>
    </source>
</evidence>
<comment type="cofactor">
    <cofactor evidence="1">
        <name>Mn(2+)</name>
        <dbReference type="ChEBI" id="CHEBI:29035"/>
    </cofactor>
</comment>
<dbReference type="GO" id="GO:0009738">
    <property type="term" value="P:abscisic acid-activated signaling pathway"/>
    <property type="evidence" value="ECO:0007669"/>
    <property type="project" value="UniProtKB-KW"/>
</dbReference>